<dbReference type="GO" id="GO:0004497">
    <property type="term" value="F:monooxygenase activity"/>
    <property type="evidence" value="ECO:0007669"/>
    <property type="project" value="UniProtKB-KW"/>
</dbReference>
<evidence type="ECO:0000256" key="2">
    <source>
        <dbReference type="ARBA" id="ARBA00005179"/>
    </source>
</evidence>
<name>A0A0D7AC26_9AGAR</name>
<organism evidence="9 10">
    <name type="scientific">Fistulina hepatica ATCC 64428</name>
    <dbReference type="NCBI Taxonomy" id="1128425"/>
    <lineage>
        <taxon>Eukaryota</taxon>
        <taxon>Fungi</taxon>
        <taxon>Dikarya</taxon>
        <taxon>Basidiomycota</taxon>
        <taxon>Agaricomycotina</taxon>
        <taxon>Agaricomycetes</taxon>
        <taxon>Agaricomycetidae</taxon>
        <taxon>Agaricales</taxon>
        <taxon>Fistulinaceae</taxon>
        <taxon>Fistulina</taxon>
    </lineage>
</organism>
<dbReference type="GO" id="GO:0005506">
    <property type="term" value="F:iron ion binding"/>
    <property type="evidence" value="ECO:0007669"/>
    <property type="project" value="InterPro"/>
</dbReference>
<dbReference type="InterPro" id="IPR002401">
    <property type="entry name" value="Cyt_P450_E_grp-I"/>
</dbReference>
<dbReference type="PANTHER" id="PTHR46300:SF5">
    <property type="entry name" value="CYTOCHROME P450"/>
    <property type="match status" value="1"/>
</dbReference>
<dbReference type="OrthoDB" id="2789670at2759"/>
<evidence type="ECO:0000256" key="8">
    <source>
        <dbReference type="ARBA" id="ARBA00023033"/>
    </source>
</evidence>
<evidence type="ECO:0000256" key="5">
    <source>
        <dbReference type="ARBA" id="ARBA00022723"/>
    </source>
</evidence>
<dbReference type="GO" id="GO:0020037">
    <property type="term" value="F:heme binding"/>
    <property type="evidence" value="ECO:0007669"/>
    <property type="project" value="InterPro"/>
</dbReference>
<gene>
    <name evidence="9" type="ORF">FISHEDRAFT_58837</name>
</gene>
<protein>
    <submittedName>
        <fullName evidence="9">Cytochrome P450</fullName>
    </submittedName>
</protein>
<comment type="pathway">
    <text evidence="2">Secondary metabolite biosynthesis.</text>
</comment>
<evidence type="ECO:0000256" key="7">
    <source>
        <dbReference type="ARBA" id="ARBA00023004"/>
    </source>
</evidence>
<reference evidence="9 10" key="1">
    <citation type="journal article" date="2015" name="Fungal Genet. Biol.">
        <title>Evolution of novel wood decay mechanisms in Agaricales revealed by the genome sequences of Fistulina hepatica and Cylindrobasidium torrendii.</title>
        <authorList>
            <person name="Floudas D."/>
            <person name="Held B.W."/>
            <person name="Riley R."/>
            <person name="Nagy L.G."/>
            <person name="Koehler G."/>
            <person name="Ransdell A.S."/>
            <person name="Younus H."/>
            <person name="Chow J."/>
            <person name="Chiniquy J."/>
            <person name="Lipzen A."/>
            <person name="Tritt A."/>
            <person name="Sun H."/>
            <person name="Haridas S."/>
            <person name="LaButti K."/>
            <person name="Ohm R.A."/>
            <person name="Kues U."/>
            <person name="Blanchette R.A."/>
            <person name="Grigoriev I.V."/>
            <person name="Minto R.E."/>
            <person name="Hibbett D.S."/>
        </authorList>
    </citation>
    <scope>NUCLEOTIDE SEQUENCE [LARGE SCALE GENOMIC DNA]</scope>
    <source>
        <strain evidence="9 10">ATCC 64428</strain>
    </source>
</reference>
<dbReference type="PRINTS" id="PR00463">
    <property type="entry name" value="EP450I"/>
</dbReference>
<evidence type="ECO:0000313" key="9">
    <source>
        <dbReference type="EMBL" id="KIY48547.1"/>
    </source>
</evidence>
<dbReference type="Gene3D" id="1.10.630.10">
    <property type="entry name" value="Cytochrome P450"/>
    <property type="match status" value="2"/>
</dbReference>
<dbReference type="SUPFAM" id="SSF48264">
    <property type="entry name" value="Cytochrome P450"/>
    <property type="match status" value="1"/>
</dbReference>
<evidence type="ECO:0000256" key="4">
    <source>
        <dbReference type="ARBA" id="ARBA00022617"/>
    </source>
</evidence>
<dbReference type="AlphaFoldDB" id="A0A0D7AC26"/>
<dbReference type="InterPro" id="IPR001128">
    <property type="entry name" value="Cyt_P450"/>
</dbReference>
<keyword evidence="10" id="KW-1185">Reference proteome</keyword>
<dbReference type="EMBL" id="KN881832">
    <property type="protein sequence ID" value="KIY48547.1"/>
    <property type="molecule type" value="Genomic_DNA"/>
</dbReference>
<accession>A0A0D7AC26</accession>
<proteinExistence type="inferred from homology"/>
<dbReference type="PANTHER" id="PTHR46300">
    <property type="entry name" value="P450, PUTATIVE (EUROFUNG)-RELATED-RELATED"/>
    <property type="match status" value="1"/>
</dbReference>
<dbReference type="GO" id="GO:0016705">
    <property type="term" value="F:oxidoreductase activity, acting on paired donors, with incorporation or reduction of molecular oxygen"/>
    <property type="evidence" value="ECO:0007669"/>
    <property type="project" value="InterPro"/>
</dbReference>
<evidence type="ECO:0000256" key="3">
    <source>
        <dbReference type="ARBA" id="ARBA00010617"/>
    </source>
</evidence>
<dbReference type="Proteomes" id="UP000054144">
    <property type="component" value="Unassembled WGS sequence"/>
</dbReference>
<evidence type="ECO:0000256" key="1">
    <source>
        <dbReference type="ARBA" id="ARBA00001971"/>
    </source>
</evidence>
<dbReference type="InterPro" id="IPR050364">
    <property type="entry name" value="Cytochrome_P450_fung"/>
</dbReference>
<keyword evidence="6" id="KW-0560">Oxidoreductase</keyword>
<keyword evidence="5" id="KW-0479">Metal-binding</keyword>
<comment type="cofactor">
    <cofactor evidence="1">
        <name>heme</name>
        <dbReference type="ChEBI" id="CHEBI:30413"/>
    </cofactor>
</comment>
<comment type="similarity">
    <text evidence="3">Belongs to the cytochrome P450 family.</text>
</comment>
<evidence type="ECO:0000256" key="6">
    <source>
        <dbReference type="ARBA" id="ARBA00023002"/>
    </source>
</evidence>
<dbReference type="InterPro" id="IPR036396">
    <property type="entry name" value="Cyt_P450_sf"/>
</dbReference>
<sequence>MDRASPLLALFLLVGFLWLFKWRSKVVYPPGPPSLPLIGHLGQLPSERAQDIFYEWSKTYGDVMCLRVPGKNIVVLNSHEAASELLERRSAIYSSRPAFVTMEIMGWEHTLVFLPYHSAEFPIHRRIMHKYLDRQEAEAHRHLLEQLAQQTAERLHAPPGSYDAELLRYTILMTLKIAFGYDGKSDSDDMFHLGEQVLHVMNTAGPIGNTIVDHVPWFRHLPPWFPGMRYVNRARQSRRIVRNFYDYCFNFVMERKRGGNESVEASILGSEIENVSQEVDVAKHCELLTGLAVQIFVAASDTTWTTLSIFVIMMVLHPDIQRKAQTELDKVTEGTRLPNFEDHGALPYIDCIVQELLRFHPVLPLGMFTLNLIVCPGRFLAEDAIWILVASVLTVYDIHGVVGADEQNVPPKLVFSQGMVEHPESIKCEFRPRSAEALKLVTSTLLQFYPLNEMQFQEVWFLYGQMGQRLLQRSR</sequence>
<keyword evidence="4" id="KW-0349">Heme</keyword>
<keyword evidence="7" id="KW-0408">Iron</keyword>
<keyword evidence="8" id="KW-0503">Monooxygenase</keyword>
<dbReference type="Pfam" id="PF00067">
    <property type="entry name" value="p450"/>
    <property type="match status" value="1"/>
</dbReference>
<evidence type="ECO:0000313" key="10">
    <source>
        <dbReference type="Proteomes" id="UP000054144"/>
    </source>
</evidence>